<dbReference type="InterPro" id="IPR015882">
    <property type="entry name" value="HEX_bac_N"/>
</dbReference>
<evidence type="ECO:0000256" key="2">
    <source>
        <dbReference type="ARBA" id="ARBA00006285"/>
    </source>
</evidence>
<dbReference type="Pfam" id="PF02838">
    <property type="entry name" value="Glyco_hydro_20b"/>
    <property type="match status" value="1"/>
</dbReference>
<dbReference type="Gene3D" id="3.30.379.10">
    <property type="entry name" value="Chitobiase/beta-hexosaminidase domain 2-like"/>
    <property type="match status" value="1"/>
</dbReference>
<dbReference type="PANTHER" id="PTHR22600:SF57">
    <property type="entry name" value="BETA-N-ACETYLHEXOSAMINIDASE"/>
    <property type="match status" value="1"/>
</dbReference>
<dbReference type="EMBL" id="VIWO01000012">
    <property type="protein sequence ID" value="TWF33625.1"/>
    <property type="molecule type" value="Genomic_DNA"/>
</dbReference>
<dbReference type="GO" id="GO:0030203">
    <property type="term" value="P:glycosaminoglycan metabolic process"/>
    <property type="evidence" value="ECO:0007669"/>
    <property type="project" value="TreeGrafter"/>
</dbReference>
<dbReference type="AlphaFoldDB" id="A0A561P689"/>
<evidence type="ECO:0000256" key="6">
    <source>
        <dbReference type="ARBA" id="ARBA00030512"/>
    </source>
</evidence>
<dbReference type="InterPro" id="IPR004866">
    <property type="entry name" value="CHB/HEX_N_dom"/>
</dbReference>
<dbReference type="SUPFAM" id="SSF51445">
    <property type="entry name" value="(Trans)glycosidases"/>
    <property type="match status" value="1"/>
</dbReference>
<gene>
    <name evidence="11" type="ORF">FHW36_11266</name>
</gene>
<accession>A0A561P689</accession>
<organism evidence="11 12">
    <name type="scientific">Chitinophaga polysaccharea</name>
    <dbReference type="NCBI Taxonomy" id="1293035"/>
    <lineage>
        <taxon>Bacteria</taxon>
        <taxon>Pseudomonadati</taxon>
        <taxon>Bacteroidota</taxon>
        <taxon>Chitinophagia</taxon>
        <taxon>Chitinophagales</taxon>
        <taxon>Chitinophagaceae</taxon>
        <taxon>Chitinophaga</taxon>
    </lineage>
</organism>
<evidence type="ECO:0000313" key="11">
    <source>
        <dbReference type="EMBL" id="TWF33625.1"/>
    </source>
</evidence>
<dbReference type="Pfam" id="PF03173">
    <property type="entry name" value="CHB_HEX"/>
    <property type="match status" value="1"/>
</dbReference>
<dbReference type="InterPro" id="IPR025705">
    <property type="entry name" value="Beta_hexosaminidase_sua/sub"/>
</dbReference>
<keyword evidence="12" id="KW-1185">Reference proteome</keyword>
<evidence type="ECO:0000256" key="7">
    <source>
        <dbReference type="ARBA" id="ARBA00033000"/>
    </source>
</evidence>
<sequence length="871" mass="96348">MKRYNYLGKMIATGMFLFGTVAGALAQQTPYDASRLKTSWEVVENHYQGKDNFLSAFTFVNTSNKPFPAKGWQLYFNFIRMVTPGELPGHVKVDHINGDLYRFTPAEGFAGIAPGDSLKLAITGDAWAVNFTDAPAGLYLVWEQMPEKGFSIKDYSIRPSTTAKQLMRYPGDKTAVITPTDIFKQNAVVKDIPVSQLPLVFPTPISYAATGSNLVWTDLPVISADPQLAASADMLKADLQKLLSKKTAGKTTVKFVFDAAMAQDKPEGYALKVNPAGVVITAGTEAGAFYGIQSLKTLIPPTAWASAQKSITIPGVDVTDAPRFGYRAFMIDVSRNFHNKRDMLRILDLMALYKLNVLHFHFSDDEGWRLEIPSLPELTSVGGKRGHSTDWKNMLPPSYGSGPDTTNTAGTGYFSRNDFIEILRYATARHIRVLPEIESPGHARAAVKSMESRYYRLKAAGKEQEAKEYLLTDLDDKSTYSSVQNWSDNVMNVALPSTYRFLDKVVEELQSMYKEAGAPLAAVHMGGDEVPGGVFEKSPACLALMQQDKSLTGVNDLWYYYYRKVNDLLKARGLSVAGWEEAGMRKTSVNGEAQSIPNPDFVNDNFQLNVWNNVIGGGQEDLSYRLANAGYKVVLSGVSNFYFDMAYMKSFDEPGFYWGGFVDVDKPFYFIPFDYYKNQKVDGRGNPVTPELFVGKDRLTGFGASNIPGIQGLLWSETVTSSDRLEYMILPKLLGLAERAWAQDPAWATEKDAAKADAMYAQAWSVFSNVMGKREMPRLDYYEGGFNWRIPTAGASVDNGVLTANVQMPGLIIRYTTNGEEPTLKSPAYNGPVQAGGKIVKLKVFSPRGRSSRTTTVKVPVADTQLKNNKL</sequence>
<evidence type="ECO:0000256" key="3">
    <source>
        <dbReference type="ARBA" id="ARBA00012663"/>
    </source>
</evidence>
<evidence type="ECO:0000259" key="10">
    <source>
        <dbReference type="SMART" id="SM01081"/>
    </source>
</evidence>
<dbReference type="InterPro" id="IPR004867">
    <property type="entry name" value="CHB_C_dom"/>
</dbReference>
<dbReference type="GO" id="GO:0030247">
    <property type="term" value="F:polysaccharide binding"/>
    <property type="evidence" value="ECO:0007669"/>
    <property type="project" value="InterPro"/>
</dbReference>
<dbReference type="Gene3D" id="2.60.40.10">
    <property type="entry name" value="Immunoglobulins"/>
    <property type="match status" value="1"/>
</dbReference>
<protein>
    <recommendedName>
        <fullName evidence="3">beta-N-acetylhexosaminidase</fullName>
        <ecNumber evidence="3">3.2.1.52</ecNumber>
    </recommendedName>
    <alternativeName>
        <fullName evidence="6">Beta-N-acetylhexosaminidase</fullName>
    </alternativeName>
    <alternativeName>
        <fullName evidence="7">N-acetyl-beta-glucosaminidase</fullName>
    </alternativeName>
</protein>
<dbReference type="InterPro" id="IPR017853">
    <property type="entry name" value="GH"/>
</dbReference>
<dbReference type="PANTHER" id="PTHR22600">
    <property type="entry name" value="BETA-HEXOSAMINIDASE"/>
    <property type="match status" value="1"/>
</dbReference>
<comment type="catalytic activity">
    <reaction evidence="1">
        <text>Hydrolysis of terminal non-reducing N-acetyl-D-hexosamine residues in N-acetyl-beta-D-hexosaminides.</text>
        <dbReference type="EC" id="3.2.1.52"/>
    </reaction>
</comment>
<dbReference type="Proteomes" id="UP000320811">
    <property type="component" value="Unassembled WGS sequence"/>
</dbReference>
<dbReference type="SMART" id="SM01081">
    <property type="entry name" value="CHB_HEX"/>
    <property type="match status" value="1"/>
</dbReference>
<comment type="similarity">
    <text evidence="2">Belongs to the glycosyl hydrolase 20 family.</text>
</comment>
<dbReference type="CDD" id="cd02847">
    <property type="entry name" value="E_set_Chitobiase_C"/>
    <property type="match status" value="1"/>
</dbReference>
<evidence type="ECO:0000256" key="5">
    <source>
        <dbReference type="ARBA" id="ARBA00023295"/>
    </source>
</evidence>
<feature type="domain" description="Chitobiase/beta-hexosaminidases N-terminal" evidence="10">
    <location>
        <begin position="34"/>
        <end position="181"/>
    </location>
</feature>
<reference evidence="11 12" key="1">
    <citation type="submission" date="2019-06" db="EMBL/GenBank/DDBJ databases">
        <title>Sorghum-associated microbial communities from plants grown in Nebraska, USA.</title>
        <authorList>
            <person name="Schachtman D."/>
        </authorList>
    </citation>
    <scope>NUCLEOTIDE SEQUENCE [LARGE SCALE GENOMIC DNA]</scope>
    <source>
        <strain evidence="11 12">1209</strain>
    </source>
</reference>
<feature type="signal peptide" evidence="9">
    <location>
        <begin position="1"/>
        <end position="26"/>
    </location>
</feature>
<dbReference type="GO" id="GO:0016020">
    <property type="term" value="C:membrane"/>
    <property type="evidence" value="ECO:0007669"/>
    <property type="project" value="TreeGrafter"/>
</dbReference>
<dbReference type="InterPro" id="IPR015883">
    <property type="entry name" value="Glyco_hydro_20_cat"/>
</dbReference>
<dbReference type="SUPFAM" id="SSF55545">
    <property type="entry name" value="beta-N-acetylhexosaminidase-like domain"/>
    <property type="match status" value="1"/>
</dbReference>
<dbReference type="EC" id="3.2.1.52" evidence="3"/>
<dbReference type="InterPro" id="IPR029018">
    <property type="entry name" value="Hex-like_dom2"/>
</dbReference>
<dbReference type="Gene3D" id="3.20.20.80">
    <property type="entry name" value="Glycosidases"/>
    <property type="match status" value="1"/>
</dbReference>
<evidence type="ECO:0000313" key="12">
    <source>
        <dbReference type="Proteomes" id="UP000320811"/>
    </source>
</evidence>
<dbReference type="SUPFAM" id="SSF49384">
    <property type="entry name" value="Carbohydrate-binding domain"/>
    <property type="match status" value="1"/>
</dbReference>
<dbReference type="GO" id="GO:0004563">
    <property type="term" value="F:beta-N-acetylhexosaminidase activity"/>
    <property type="evidence" value="ECO:0007669"/>
    <property type="project" value="UniProtKB-EC"/>
</dbReference>
<dbReference type="RefSeq" id="WP_246121243.1">
    <property type="nucleotide sequence ID" value="NZ_VIWO01000012.1"/>
</dbReference>
<feature type="active site" description="Proton donor" evidence="8">
    <location>
        <position position="529"/>
    </location>
</feature>
<dbReference type="GO" id="GO:0005975">
    <property type="term" value="P:carbohydrate metabolic process"/>
    <property type="evidence" value="ECO:0007669"/>
    <property type="project" value="InterPro"/>
</dbReference>
<keyword evidence="9" id="KW-0732">Signal</keyword>
<proteinExistence type="inferred from homology"/>
<evidence type="ECO:0000256" key="1">
    <source>
        <dbReference type="ARBA" id="ARBA00001231"/>
    </source>
</evidence>
<keyword evidence="5" id="KW-0326">Glycosidase</keyword>
<feature type="chain" id="PRO_5021702262" description="beta-N-acetylhexosaminidase" evidence="9">
    <location>
        <begin position="27"/>
        <end position="871"/>
    </location>
</feature>
<evidence type="ECO:0000256" key="8">
    <source>
        <dbReference type="PIRSR" id="PIRSR625705-1"/>
    </source>
</evidence>
<dbReference type="Pfam" id="PF03174">
    <property type="entry name" value="CHB_HEX_C"/>
    <property type="match status" value="1"/>
</dbReference>
<dbReference type="PRINTS" id="PR00738">
    <property type="entry name" value="GLHYDRLASE20"/>
</dbReference>
<dbReference type="InterPro" id="IPR014756">
    <property type="entry name" value="Ig_E-set"/>
</dbReference>
<evidence type="ECO:0000256" key="4">
    <source>
        <dbReference type="ARBA" id="ARBA00022801"/>
    </source>
</evidence>
<dbReference type="InterPro" id="IPR013783">
    <property type="entry name" value="Ig-like_fold"/>
</dbReference>
<dbReference type="Pfam" id="PF00728">
    <property type="entry name" value="Glyco_hydro_20"/>
    <property type="match status" value="1"/>
</dbReference>
<dbReference type="InterPro" id="IPR008965">
    <property type="entry name" value="CBM2/CBM3_carb-bd_dom_sf"/>
</dbReference>
<comment type="caution">
    <text evidence="11">The sequence shown here is derived from an EMBL/GenBank/DDBJ whole genome shotgun (WGS) entry which is preliminary data.</text>
</comment>
<dbReference type="SUPFAM" id="SSF81296">
    <property type="entry name" value="E set domains"/>
    <property type="match status" value="1"/>
</dbReference>
<dbReference type="Gene3D" id="2.60.40.290">
    <property type="match status" value="1"/>
</dbReference>
<name>A0A561P689_9BACT</name>
<dbReference type="InterPro" id="IPR012291">
    <property type="entry name" value="CBM2_carb-bd_dom_sf"/>
</dbReference>
<evidence type="ECO:0000256" key="9">
    <source>
        <dbReference type="SAM" id="SignalP"/>
    </source>
</evidence>
<keyword evidence="4" id="KW-0378">Hydrolase</keyword>